<dbReference type="KEGG" id="lsw:GTO87_03075"/>
<reference evidence="2 3" key="1">
    <citation type="submission" date="2020-01" db="EMBL/GenBank/DDBJ databases">
        <title>Complete and circular genome sequences of six lactobacillus isolates from horses.</title>
        <authorList>
            <person name="Hassan H.M."/>
        </authorList>
    </citation>
    <scope>NUCLEOTIDE SEQUENCE [LARGE SCALE GENOMIC DNA]</scope>
    <source>
        <strain evidence="2 3">1A</strain>
    </source>
</reference>
<gene>
    <name evidence="2" type="ORF">GTO87_03075</name>
</gene>
<keyword evidence="1" id="KW-1133">Transmembrane helix</keyword>
<protein>
    <submittedName>
        <fullName evidence="2">Uncharacterized protein</fullName>
    </submittedName>
</protein>
<evidence type="ECO:0000313" key="2">
    <source>
        <dbReference type="EMBL" id="QLL77666.1"/>
    </source>
</evidence>
<dbReference type="RefSeq" id="WP_180849483.1">
    <property type="nucleotide sequence ID" value="NZ_CP047418.1"/>
</dbReference>
<evidence type="ECO:0000256" key="1">
    <source>
        <dbReference type="SAM" id="Phobius"/>
    </source>
</evidence>
<organism evidence="2 3">
    <name type="scientific">Ligilactobacillus saerimneri</name>
    <dbReference type="NCBI Taxonomy" id="228229"/>
    <lineage>
        <taxon>Bacteria</taxon>
        <taxon>Bacillati</taxon>
        <taxon>Bacillota</taxon>
        <taxon>Bacilli</taxon>
        <taxon>Lactobacillales</taxon>
        <taxon>Lactobacillaceae</taxon>
        <taxon>Ligilactobacillus</taxon>
    </lineage>
</organism>
<evidence type="ECO:0000313" key="3">
    <source>
        <dbReference type="Proteomes" id="UP000510886"/>
    </source>
</evidence>
<dbReference type="AlphaFoldDB" id="A0A7H9EJ29"/>
<dbReference type="Proteomes" id="UP000510886">
    <property type="component" value="Chromosome"/>
</dbReference>
<keyword evidence="1" id="KW-0472">Membrane</keyword>
<name>A0A7H9EJ29_9LACO</name>
<keyword evidence="1" id="KW-0812">Transmembrane</keyword>
<dbReference type="EMBL" id="CP047418">
    <property type="protein sequence ID" value="QLL77666.1"/>
    <property type="molecule type" value="Genomic_DNA"/>
</dbReference>
<accession>A0A7H9EJ29</accession>
<feature type="transmembrane region" description="Helical" evidence="1">
    <location>
        <begin position="12"/>
        <end position="34"/>
    </location>
</feature>
<sequence>MIKRYVRSLLHAALPVVILLALVNLLDTAAYRYVLNYFIMSNYLFFFPFNEDQNWQQEQATVTSHQEALRRAREEYQLEMDSDSEPMTRSRAEAQERSIVLSDLFIQLARNALLVIVAPVIFLYHYLGKN</sequence>
<feature type="transmembrane region" description="Helical" evidence="1">
    <location>
        <begin position="108"/>
        <end position="127"/>
    </location>
</feature>
<proteinExistence type="predicted"/>